<dbReference type="SMART" id="SM00248">
    <property type="entry name" value="ANK"/>
    <property type="match status" value="3"/>
</dbReference>
<dbReference type="PROSITE" id="PS50088">
    <property type="entry name" value="ANK_REPEAT"/>
    <property type="match status" value="1"/>
</dbReference>
<reference evidence="2" key="1">
    <citation type="submission" date="2006-10" db="EMBL/GenBank/DDBJ databases">
        <authorList>
            <person name="Amadeo P."/>
            <person name="Zhao Q."/>
            <person name="Wortman J."/>
            <person name="Fraser-Liggett C."/>
            <person name="Carlton J."/>
        </authorList>
    </citation>
    <scope>NUCLEOTIDE SEQUENCE</scope>
    <source>
        <strain evidence="2">G3</strain>
    </source>
</reference>
<dbReference type="Gene3D" id="1.25.40.20">
    <property type="entry name" value="Ankyrin repeat-containing domain"/>
    <property type="match status" value="1"/>
</dbReference>
<gene>
    <name evidence="2" type="ORF">TVAG_242870</name>
</gene>
<dbReference type="PROSITE" id="PS50297">
    <property type="entry name" value="ANK_REP_REGION"/>
    <property type="match status" value="1"/>
</dbReference>
<dbReference type="RefSeq" id="XP_001311852.1">
    <property type="nucleotide sequence ID" value="XM_001311851.1"/>
</dbReference>
<sequence>MFWRRIHPLNSIVIPDELKQYQQIIDLVWNDQIRKKDIDTIVDQLVQFYTNGTITLEFINNMFYVILEWKQRNELLVYEIATKFYKRTSTYYNVFIYFHPISFGEIDSILMDDDLEKIIQKGKIEVNQDLINRAALYGAVKCFKHFLNNFKSINNKTMISAIKGGNNEIIKIVSRNVKYATAENLFTAIICHRNNIVEEILDEDFKLFEEIVTITHIYNMNYQVFIFAIINKIYQNAFTNAYDFLLVEEYPIKFFECIISLGYRIDFIFRHFYDSFNLLFEALMNKKYELAKFLVEKGADVNTALCLSNGSTTHEIYTPFRYAVENDDIELAKFLLDHGANKDQIIESRGCFHYREKSISDFAISNEMKALL</sequence>
<dbReference type="Proteomes" id="UP000001542">
    <property type="component" value="Unassembled WGS sequence"/>
</dbReference>
<dbReference type="PANTHER" id="PTHR24182">
    <property type="entry name" value="ANKYRIN REPEAT AND SOCS BOX CONTAINING 4"/>
    <property type="match status" value="1"/>
</dbReference>
<dbReference type="KEGG" id="tva:4756725"/>
<keyword evidence="1" id="KW-0040">ANK repeat</keyword>
<dbReference type="SMR" id="A2F846"/>
<protein>
    <submittedName>
        <fullName evidence="2">Uncharacterized protein</fullName>
    </submittedName>
</protein>
<dbReference type="EMBL" id="DS113657">
    <property type="protein sequence ID" value="EAX98922.1"/>
    <property type="molecule type" value="Genomic_DNA"/>
</dbReference>
<accession>A2F846</accession>
<reference evidence="2" key="2">
    <citation type="journal article" date="2007" name="Science">
        <title>Draft genome sequence of the sexually transmitted pathogen Trichomonas vaginalis.</title>
        <authorList>
            <person name="Carlton J.M."/>
            <person name="Hirt R.P."/>
            <person name="Silva J.C."/>
            <person name="Delcher A.L."/>
            <person name="Schatz M."/>
            <person name="Zhao Q."/>
            <person name="Wortman J.R."/>
            <person name="Bidwell S.L."/>
            <person name="Alsmark U.C.M."/>
            <person name="Besteiro S."/>
            <person name="Sicheritz-Ponten T."/>
            <person name="Noel C.J."/>
            <person name="Dacks J.B."/>
            <person name="Foster P.G."/>
            <person name="Simillion C."/>
            <person name="Van de Peer Y."/>
            <person name="Miranda-Saavedra D."/>
            <person name="Barton G.J."/>
            <person name="Westrop G.D."/>
            <person name="Mueller S."/>
            <person name="Dessi D."/>
            <person name="Fiori P.L."/>
            <person name="Ren Q."/>
            <person name="Paulsen I."/>
            <person name="Zhang H."/>
            <person name="Bastida-Corcuera F.D."/>
            <person name="Simoes-Barbosa A."/>
            <person name="Brown M.T."/>
            <person name="Hayes R.D."/>
            <person name="Mukherjee M."/>
            <person name="Okumura C.Y."/>
            <person name="Schneider R."/>
            <person name="Smith A.J."/>
            <person name="Vanacova S."/>
            <person name="Villalvazo M."/>
            <person name="Haas B.J."/>
            <person name="Pertea M."/>
            <person name="Feldblyum T.V."/>
            <person name="Utterback T.R."/>
            <person name="Shu C.L."/>
            <person name="Osoegawa K."/>
            <person name="de Jong P.J."/>
            <person name="Hrdy I."/>
            <person name="Horvathova L."/>
            <person name="Zubacova Z."/>
            <person name="Dolezal P."/>
            <person name="Malik S.B."/>
            <person name="Logsdon J.M. Jr."/>
            <person name="Henze K."/>
            <person name="Gupta A."/>
            <person name="Wang C.C."/>
            <person name="Dunne R.L."/>
            <person name="Upcroft J.A."/>
            <person name="Upcroft P."/>
            <person name="White O."/>
            <person name="Salzberg S.L."/>
            <person name="Tang P."/>
            <person name="Chiu C.-H."/>
            <person name="Lee Y.-S."/>
            <person name="Embley T.M."/>
            <person name="Coombs G.H."/>
            <person name="Mottram J.C."/>
            <person name="Tachezy J."/>
            <person name="Fraser-Liggett C.M."/>
            <person name="Johnson P.J."/>
        </authorList>
    </citation>
    <scope>NUCLEOTIDE SEQUENCE [LARGE SCALE GENOMIC DNA]</scope>
    <source>
        <strain evidence="2">G3</strain>
    </source>
</reference>
<dbReference type="InterPro" id="IPR036770">
    <property type="entry name" value="Ankyrin_rpt-contain_sf"/>
</dbReference>
<dbReference type="PANTHER" id="PTHR24182:SF13">
    <property type="entry name" value="LD18443P"/>
    <property type="match status" value="1"/>
</dbReference>
<dbReference type="SUPFAM" id="SSF48403">
    <property type="entry name" value="Ankyrin repeat"/>
    <property type="match status" value="1"/>
</dbReference>
<dbReference type="VEuPathDB" id="TrichDB:TVAG_242870"/>
<evidence type="ECO:0000313" key="2">
    <source>
        <dbReference type="EMBL" id="EAX98922.1"/>
    </source>
</evidence>
<dbReference type="Pfam" id="PF12796">
    <property type="entry name" value="Ank_2"/>
    <property type="match status" value="1"/>
</dbReference>
<dbReference type="InterPro" id="IPR002110">
    <property type="entry name" value="Ankyrin_rpt"/>
</dbReference>
<proteinExistence type="predicted"/>
<feature type="repeat" description="ANK" evidence="1">
    <location>
        <begin position="315"/>
        <end position="347"/>
    </location>
</feature>
<evidence type="ECO:0000256" key="1">
    <source>
        <dbReference type="PROSITE-ProRule" id="PRU00023"/>
    </source>
</evidence>
<dbReference type="AlphaFoldDB" id="A2F846"/>
<name>A2F846_TRIV3</name>
<evidence type="ECO:0000313" key="3">
    <source>
        <dbReference type="Proteomes" id="UP000001542"/>
    </source>
</evidence>
<organism evidence="2 3">
    <name type="scientific">Trichomonas vaginalis (strain ATCC PRA-98 / G3)</name>
    <dbReference type="NCBI Taxonomy" id="412133"/>
    <lineage>
        <taxon>Eukaryota</taxon>
        <taxon>Metamonada</taxon>
        <taxon>Parabasalia</taxon>
        <taxon>Trichomonadida</taxon>
        <taxon>Trichomonadidae</taxon>
        <taxon>Trichomonas</taxon>
    </lineage>
</organism>
<dbReference type="VEuPathDB" id="TrichDB:TVAGG3_0283080"/>
<keyword evidence="3" id="KW-1185">Reference proteome</keyword>
<dbReference type="InParanoid" id="A2F846"/>